<evidence type="ECO:0000256" key="1">
    <source>
        <dbReference type="ARBA" id="ARBA00004141"/>
    </source>
</evidence>
<evidence type="ECO:0000259" key="7">
    <source>
        <dbReference type="PROSITE" id="PS50850"/>
    </source>
</evidence>
<gene>
    <name evidence="8" type="ORF">M501DRAFT_939249</name>
</gene>
<dbReference type="Proteomes" id="UP000799429">
    <property type="component" value="Unassembled WGS sequence"/>
</dbReference>
<feature type="transmembrane region" description="Helical" evidence="6">
    <location>
        <begin position="195"/>
        <end position="214"/>
    </location>
</feature>
<organism evidence="8 9">
    <name type="scientific">Patellaria atrata CBS 101060</name>
    <dbReference type="NCBI Taxonomy" id="1346257"/>
    <lineage>
        <taxon>Eukaryota</taxon>
        <taxon>Fungi</taxon>
        <taxon>Dikarya</taxon>
        <taxon>Ascomycota</taxon>
        <taxon>Pezizomycotina</taxon>
        <taxon>Dothideomycetes</taxon>
        <taxon>Dothideomycetes incertae sedis</taxon>
        <taxon>Patellariales</taxon>
        <taxon>Patellariaceae</taxon>
        <taxon>Patellaria</taxon>
    </lineage>
</organism>
<feature type="transmembrane region" description="Helical" evidence="6">
    <location>
        <begin position="290"/>
        <end position="312"/>
    </location>
</feature>
<dbReference type="PANTHER" id="PTHR23507:SF40">
    <property type="entry name" value="TETRACYCLINE-EFFLUX TRANSPORTER"/>
    <property type="match status" value="1"/>
</dbReference>
<feature type="transmembrane region" description="Helical" evidence="6">
    <location>
        <begin position="164"/>
        <end position="183"/>
    </location>
</feature>
<dbReference type="SUPFAM" id="SSF103473">
    <property type="entry name" value="MFS general substrate transporter"/>
    <property type="match status" value="1"/>
</dbReference>
<feature type="transmembrane region" description="Helical" evidence="6">
    <location>
        <begin position="511"/>
        <end position="535"/>
    </location>
</feature>
<keyword evidence="2 6" id="KW-0812">Transmembrane</keyword>
<evidence type="ECO:0000313" key="9">
    <source>
        <dbReference type="Proteomes" id="UP000799429"/>
    </source>
</evidence>
<feature type="region of interest" description="Disordered" evidence="5">
    <location>
        <begin position="1"/>
        <end position="72"/>
    </location>
</feature>
<dbReference type="Gene3D" id="1.20.1250.20">
    <property type="entry name" value="MFS general substrate transporter like domains"/>
    <property type="match status" value="1"/>
</dbReference>
<evidence type="ECO:0000256" key="2">
    <source>
        <dbReference type="ARBA" id="ARBA00022692"/>
    </source>
</evidence>
<dbReference type="PROSITE" id="PS00216">
    <property type="entry name" value="SUGAR_TRANSPORT_1"/>
    <property type="match status" value="1"/>
</dbReference>
<feature type="transmembrane region" description="Helical" evidence="6">
    <location>
        <begin position="541"/>
        <end position="563"/>
    </location>
</feature>
<reference evidence="8" key="1">
    <citation type="journal article" date="2020" name="Stud. Mycol.">
        <title>101 Dothideomycetes genomes: a test case for predicting lifestyles and emergence of pathogens.</title>
        <authorList>
            <person name="Haridas S."/>
            <person name="Albert R."/>
            <person name="Binder M."/>
            <person name="Bloem J."/>
            <person name="Labutti K."/>
            <person name="Salamov A."/>
            <person name="Andreopoulos B."/>
            <person name="Baker S."/>
            <person name="Barry K."/>
            <person name="Bills G."/>
            <person name="Bluhm B."/>
            <person name="Cannon C."/>
            <person name="Castanera R."/>
            <person name="Culley D."/>
            <person name="Daum C."/>
            <person name="Ezra D."/>
            <person name="Gonzalez J."/>
            <person name="Henrissat B."/>
            <person name="Kuo A."/>
            <person name="Liang C."/>
            <person name="Lipzen A."/>
            <person name="Lutzoni F."/>
            <person name="Magnuson J."/>
            <person name="Mondo S."/>
            <person name="Nolan M."/>
            <person name="Ohm R."/>
            <person name="Pangilinan J."/>
            <person name="Park H.-J."/>
            <person name="Ramirez L."/>
            <person name="Alfaro M."/>
            <person name="Sun H."/>
            <person name="Tritt A."/>
            <person name="Yoshinaga Y."/>
            <person name="Zwiers L.-H."/>
            <person name="Turgeon B."/>
            <person name="Goodwin S."/>
            <person name="Spatafora J."/>
            <person name="Crous P."/>
            <person name="Grigoriev I."/>
        </authorList>
    </citation>
    <scope>NUCLEOTIDE SEQUENCE</scope>
    <source>
        <strain evidence="8">CBS 101060</strain>
    </source>
</reference>
<feature type="transmembrane region" description="Helical" evidence="6">
    <location>
        <begin position="372"/>
        <end position="399"/>
    </location>
</feature>
<dbReference type="EMBL" id="MU006102">
    <property type="protein sequence ID" value="KAF2836785.1"/>
    <property type="molecule type" value="Genomic_DNA"/>
</dbReference>
<feature type="transmembrane region" description="Helical" evidence="6">
    <location>
        <begin position="475"/>
        <end position="499"/>
    </location>
</feature>
<evidence type="ECO:0000313" key="8">
    <source>
        <dbReference type="EMBL" id="KAF2836785.1"/>
    </source>
</evidence>
<keyword evidence="4 6" id="KW-0472">Membrane</keyword>
<dbReference type="PROSITE" id="PS50850">
    <property type="entry name" value="MFS"/>
    <property type="match status" value="1"/>
</dbReference>
<protein>
    <submittedName>
        <fullName evidence="8">MFS general substrate transporter</fullName>
    </submittedName>
</protein>
<feature type="transmembrane region" description="Helical" evidence="6">
    <location>
        <begin position="94"/>
        <end position="113"/>
    </location>
</feature>
<dbReference type="InterPro" id="IPR011701">
    <property type="entry name" value="MFS"/>
</dbReference>
<sequence length="571" mass="62087">MQDGAPFAAEERVSGLRPEFAGSSSGHNTTGGENVVTATTGGLHPFTGKQNWSEETPLLPKNGSLSGDNESVDEEEWDGRAYLDQLPWYKRPSIYWVVPPYIIAMLAFGGIIVPKINLILELICKQYLAEQVLQDPNMTIMPVVFGGENPQCRIPEVQSRVSQFTLYGNLIMGILCALTSPKLGALSDRYGRKPILLLSSAGLLATEVVTIIAGKYPDQVSVDWILFGYAIDGICGSFITSMALSYAYATDCTPPANRNVAFGYFHGSLFTGIAVGPIIAAYVVKCTGSILSIFYVALGAHLSFMLFLALLIPESLSKSRQHEAREKHRAHREAQGPSSDWINQLRHINLIEPLKVLYPTGEGSSPALRRNLLLLAGVDFTIFGIAMSAMTVVVIYSNFQFGWTTFESSRFVSIVNACRVSCLLLVLPLVTRIFHKRRSNPHGNMGSDLLDLSIIRIAVFFDTLAYLGYTVSRTGLLFTISGVIGGIGGMASPTITSALTKHVSSNQTGQLLGATGLLHACARIIAPTIFQGIYSVTVGKFTQTVFLCLTVTFAVAFTCTWFVKPHGEFQI</sequence>
<dbReference type="InterPro" id="IPR036259">
    <property type="entry name" value="MFS_trans_sf"/>
</dbReference>
<proteinExistence type="predicted"/>
<comment type="subcellular location">
    <subcellularLocation>
        <location evidence="1">Membrane</location>
        <topology evidence="1">Multi-pass membrane protein</topology>
    </subcellularLocation>
</comment>
<evidence type="ECO:0000256" key="6">
    <source>
        <dbReference type="SAM" id="Phobius"/>
    </source>
</evidence>
<accession>A0A9P4S6F7</accession>
<dbReference type="AlphaFoldDB" id="A0A9P4S6F7"/>
<name>A0A9P4S6F7_9PEZI</name>
<dbReference type="Pfam" id="PF07690">
    <property type="entry name" value="MFS_1"/>
    <property type="match status" value="1"/>
</dbReference>
<evidence type="ECO:0000256" key="4">
    <source>
        <dbReference type="ARBA" id="ARBA00023136"/>
    </source>
</evidence>
<keyword evidence="9" id="KW-1185">Reference proteome</keyword>
<evidence type="ECO:0000256" key="5">
    <source>
        <dbReference type="SAM" id="MobiDB-lite"/>
    </source>
</evidence>
<keyword evidence="3 6" id="KW-1133">Transmembrane helix</keyword>
<dbReference type="PANTHER" id="PTHR23507">
    <property type="entry name" value="ZGC:174356"/>
    <property type="match status" value="1"/>
</dbReference>
<feature type="transmembrane region" description="Helical" evidence="6">
    <location>
        <begin position="226"/>
        <end position="249"/>
    </location>
</feature>
<dbReference type="InterPro" id="IPR020846">
    <property type="entry name" value="MFS_dom"/>
</dbReference>
<dbReference type="GO" id="GO:0022857">
    <property type="term" value="F:transmembrane transporter activity"/>
    <property type="evidence" value="ECO:0007669"/>
    <property type="project" value="InterPro"/>
</dbReference>
<evidence type="ECO:0000256" key="3">
    <source>
        <dbReference type="ARBA" id="ARBA00022989"/>
    </source>
</evidence>
<feature type="transmembrane region" description="Helical" evidence="6">
    <location>
        <begin position="261"/>
        <end position="284"/>
    </location>
</feature>
<dbReference type="InterPro" id="IPR005829">
    <property type="entry name" value="Sugar_transporter_CS"/>
</dbReference>
<feature type="domain" description="Major facilitator superfamily (MFS) profile" evidence="7">
    <location>
        <begin position="102"/>
        <end position="568"/>
    </location>
</feature>
<feature type="compositionally biased region" description="Polar residues" evidence="5">
    <location>
        <begin position="22"/>
        <end position="40"/>
    </location>
</feature>
<dbReference type="OrthoDB" id="3026777at2759"/>
<dbReference type="GO" id="GO:0016020">
    <property type="term" value="C:membrane"/>
    <property type="evidence" value="ECO:0007669"/>
    <property type="project" value="UniProtKB-SubCell"/>
</dbReference>
<feature type="transmembrane region" description="Helical" evidence="6">
    <location>
        <begin position="411"/>
        <end position="430"/>
    </location>
</feature>
<comment type="caution">
    <text evidence="8">The sequence shown here is derived from an EMBL/GenBank/DDBJ whole genome shotgun (WGS) entry which is preliminary data.</text>
</comment>